<name>A0A8D8ZCS0_9HEMI</name>
<dbReference type="EMBL" id="HBUF01469377">
    <property type="protein sequence ID" value="CAG6744550.1"/>
    <property type="molecule type" value="Transcribed_RNA"/>
</dbReference>
<evidence type="ECO:0000313" key="2">
    <source>
        <dbReference type="EMBL" id="CAG6744550.1"/>
    </source>
</evidence>
<sequence length="115" mass="12926">MNVAKKNHNFLAIPNMIVNFITCFHLQSMDVIMFIVMVLGRHTSTNLVEIPTLCLLVDPLNRVRTNMFLHQNYLILEAVGVNVCLVLVILNLILTINILDLLGDFLLLVSPVALT</sequence>
<keyword evidence="1" id="KW-0812">Transmembrane</keyword>
<proteinExistence type="predicted"/>
<keyword evidence="1" id="KW-1133">Transmembrane helix</keyword>
<accession>A0A8D8ZCS0</accession>
<evidence type="ECO:0000256" key="1">
    <source>
        <dbReference type="SAM" id="Phobius"/>
    </source>
</evidence>
<organism evidence="2">
    <name type="scientific">Cacopsylla melanoneura</name>
    <dbReference type="NCBI Taxonomy" id="428564"/>
    <lineage>
        <taxon>Eukaryota</taxon>
        <taxon>Metazoa</taxon>
        <taxon>Ecdysozoa</taxon>
        <taxon>Arthropoda</taxon>
        <taxon>Hexapoda</taxon>
        <taxon>Insecta</taxon>
        <taxon>Pterygota</taxon>
        <taxon>Neoptera</taxon>
        <taxon>Paraneoptera</taxon>
        <taxon>Hemiptera</taxon>
        <taxon>Sternorrhyncha</taxon>
        <taxon>Psylloidea</taxon>
        <taxon>Psyllidae</taxon>
        <taxon>Psyllinae</taxon>
        <taxon>Cacopsylla</taxon>
    </lineage>
</organism>
<dbReference type="AlphaFoldDB" id="A0A8D8ZCS0"/>
<keyword evidence="1" id="KW-0472">Membrane</keyword>
<reference evidence="2" key="1">
    <citation type="submission" date="2021-05" db="EMBL/GenBank/DDBJ databases">
        <authorList>
            <person name="Alioto T."/>
            <person name="Alioto T."/>
            <person name="Gomez Garrido J."/>
        </authorList>
    </citation>
    <scope>NUCLEOTIDE SEQUENCE</scope>
</reference>
<protein>
    <submittedName>
        <fullName evidence="2">Uncharacterized protein</fullName>
    </submittedName>
</protein>
<feature type="transmembrane region" description="Helical" evidence="1">
    <location>
        <begin position="74"/>
        <end position="99"/>
    </location>
</feature>